<proteinExistence type="predicted"/>
<reference evidence="1 2" key="1">
    <citation type="submission" date="2017-05" db="EMBL/GenBank/DDBJ databases">
        <authorList>
            <person name="Varghese N."/>
            <person name="Submissions S."/>
        </authorList>
    </citation>
    <scope>NUCLEOTIDE SEQUENCE [LARGE SCALE GENOMIC DNA]</scope>
    <source>
        <strain evidence="1 2">DSM 29982</strain>
    </source>
</reference>
<dbReference type="Proteomes" id="UP000319267">
    <property type="component" value="Unassembled WGS sequence"/>
</dbReference>
<protein>
    <submittedName>
        <fullName evidence="1">Uncharacterized protein</fullName>
    </submittedName>
</protein>
<evidence type="ECO:0000313" key="2">
    <source>
        <dbReference type="Proteomes" id="UP000319267"/>
    </source>
</evidence>
<dbReference type="EMBL" id="FXTQ01000004">
    <property type="protein sequence ID" value="SMO83808.1"/>
    <property type="molecule type" value="Genomic_DNA"/>
</dbReference>
<evidence type="ECO:0000313" key="1">
    <source>
        <dbReference type="EMBL" id="SMO83808.1"/>
    </source>
</evidence>
<dbReference type="AlphaFoldDB" id="A0A521EIS4"/>
<sequence length="117" mass="13137">MNGFIVVDSARIKCEYGSIESTFLKAEYNGFIIEDKNPILESNVDISSFLFCTLHQRACTFKALDGRWRDPAYLRTDEESYITSESTLYCKDGGCLSIVDAGQKGVAERDGMLIMIE</sequence>
<gene>
    <name evidence="1" type="ORF">SAMN06265220_104348</name>
</gene>
<accession>A0A521EIS4</accession>
<keyword evidence="2" id="KW-1185">Reference proteome</keyword>
<dbReference type="Pfam" id="PF14107">
    <property type="entry name" value="DUF4280"/>
    <property type="match status" value="1"/>
</dbReference>
<dbReference type="RefSeq" id="WP_111380141.1">
    <property type="nucleotide sequence ID" value="NZ_CP043612.1"/>
</dbReference>
<dbReference type="InterPro" id="IPR025460">
    <property type="entry name" value="DUF4280"/>
</dbReference>
<organism evidence="1 2">
    <name type="scientific">Flavobacterium nitrogenifigens</name>
    <dbReference type="NCBI Taxonomy" id="1617283"/>
    <lineage>
        <taxon>Bacteria</taxon>
        <taxon>Pseudomonadati</taxon>
        <taxon>Bacteroidota</taxon>
        <taxon>Flavobacteriia</taxon>
        <taxon>Flavobacteriales</taxon>
        <taxon>Flavobacteriaceae</taxon>
        <taxon>Flavobacterium</taxon>
    </lineage>
</organism>
<name>A0A521EIS4_9FLAO</name>
<dbReference type="OrthoDB" id="1375594at2"/>